<name>A0A0F9NSV0_9ZZZZ</name>
<reference evidence="1" key="1">
    <citation type="journal article" date="2015" name="Nature">
        <title>Complex archaea that bridge the gap between prokaryotes and eukaryotes.</title>
        <authorList>
            <person name="Spang A."/>
            <person name="Saw J.H."/>
            <person name="Jorgensen S.L."/>
            <person name="Zaremba-Niedzwiedzka K."/>
            <person name="Martijn J."/>
            <person name="Lind A.E."/>
            <person name="van Eijk R."/>
            <person name="Schleper C."/>
            <person name="Guy L."/>
            <person name="Ettema T.J."/>
        </authorList>
    </citation>
    <scope>NUCLEOTIDE SEQUENCE</scope>
</reference>
<evidence type="ECO:0000313" key="1">
    <source>
        <dbReference type="EMBL" id="KKM91910.1"/>
    </source>
</evidence>
<gene>
    <name evidence="1" type="ORF">LCGC14_1223810</name>
</gene>
<comment type="caution">
    <text evidence="1">The sequence shown here is derived from an EMBL/GenBank/DDBJ whole genome shotgun (WGS) entry which is preliminary data.</text>
</comment>
<accession>A0A0F9NSV0</accession>
<dbReference type="AlphaFoldDB" id="A0A0F9NSV0"/>
<sequence length="130" mass="14725">MTLKATCTWGDGPDVLMVLEDDGKGDALMAYEDPYHFPPPRGDCTHGYIRKGSICLTAERAEILGHQLIESAKQAREFDKEYAAHCKAHHKAQMESDIEKTMEWKDISPDTMCNDPKCHFMRPHTKGECL</sequence>
<protein>
    <submittedName>
        <fullName evidence="1">Uncharacterized protein</fullName>
    </submittedName>
</protein>
<dbReference type="EMBL" id="LAZR01006469">
    <property type="protein sequence ID" value="KKM91910.1"/>
    <property type="molecule type" value="Genomic_DNA"/>
</dbReference>
<proteinExistence type="predicted"/>
<organism evidence="1">
    <name type="scientific">marine sediment metagenome</name>
    <dbReference type="NCBI Taxonomy" id="412755"/>
    <lineage>
        <taxon>unclassified sequences</taxon>
        <taxon>metagenomes</taxon>
        <taxon>ecological metagenomes</taxon>
    </lineage>
</organism>